<keyword evidence="1" id="KW-0862">Zinc</keyword>
<dbReference type="GO" id="GO:0008270">
    <property type="term" value="F:zinc ion binding"/>
    <property type="evidence" value="ECO:0007669"/>
    <property type="project" value="UniProtKB-KW"/>
</dbReference>
<accession>A0A0W0FLP9</accession>
<evidence type="ECO:0000313" key="4">
    <source>
        <dbReference type="Proteomes" id="UP000054988"/>
    </source>
</evidence>
<gene>
    <name evidence="3" type="ORF">WG66_10175</name>
</gene>
<evidence type="ECO:0000313" key="3">
    <source>
        <dbReference type="EMBL" id="KTB37242.1"/>
    </source>
</evidence>
<keyword evidence="1" id="KW-0479">Metal-binding</keyword>
<feature type="domain" description="SWIM-type" evidence="2">
    <location>
        <begin position="310"/>
        <end position="349"/>
    </location>
</feature>
<reference evidence="3 4" key="1">
    <citation type="submission" date="2015-12" db="EMBL/GenBank/DDBJ databases">
        <title>Draft genome sequence of Moniliophthora roreri, the causal agent of frosty pod rot of cacao.</title>
        <authorList>
            <person name="Aime M.C."/>
            <person name="Diaz-Valderrama J.R."/>
            <person name="Kijpornyongpan T."/>
            <person name="Phillips-Mora W."/>
        </authorList>
    </citation>
    <scope>NUCLEOTIDE SEQUENCE [LARGE SCALE GENOMIC DNA]</scope>
    <source>
        <strain evidence="3 4">MCA 2952</strain>
    </source>
</reference>
<evidence type="ECO:0000256" key="1">
    <source>
        <dbReference type="PROSITE-ProRule" id="PRU00325"/>
    </source>
</evidence>
<organism evidence="3 4">
    <name type="scientific">Moniliophthora roreri</name>
    <name type="common">Frosty pod rot fungus</name>
    <name type="synonym">Monilia roreri</name>
    <dbReference type="NCBI Taxonomy" id="221103"/>
    <lineage>
        <taxon>Eukaryota</taxon>
        <taxon>Fungi</taxon>
        <taxon>Dikarya</taxon>
        <taxon>Basidiomycota</taxon>
        <taxon>Agaricomycotina</taxon>
        <taxon>Agaricomycetes</taxon>
        <taxon>Agaricomycetidae</taxon>
        <taxon>Agaricales</taxon>
        <taxon>Marasmiineae</taxon>
        <taxon>Marasmiaceae</taxon>
        <taxon>Moniliophthora</taxon>
    </lineage>
</organism>
<name>A0A0W0FLP9_MONRR</name>
<dbReference type="PROSITE" id="PS50966">
    <property type="entry name" value="ZF_SWIM"/>
    <property type="match status" value="1"/>
</dbReference>
<proteinExistence type="predicted"/>
<protein>
    <recommendedName>
        <fullName evidence="2">SWIM-type domain-containing protein</fullName>
    </recommendedName>
</protein>
<dbReference type="InterPro" id="IPR007527">
    <property type="entry name" value="Znf_SWIM"/>
</dbReference>
<keyword evidence="1" id="KW-0863">Zinc-finger</keyword>
<sequence length="461" mass="54080">MTVEEEKRNINPEFIHIDKDMAEITMAQEIWPNAKVQICWWHQCKAIREHLSKAKLSTTPYNALHAHEKFLFIDMNFIPLGRPDLNKFEGGCEGGSRDSTEEEALLDYQKDLNAVYITIPATQAKLCLEDNNVPGTSTQLPKLIIKIPPLKPVTEHIAIEMDAHRHIYPLIPGYSAPMAEGIYHWAVKKMYAFCELHDLQELWAYLWENWYCPGHWDLWACSTANKIPWLRTTMLNESHWHHIKQDFLHHFHKPHLDLLVWIIVTKLGPTYLQKLKNLTSEHGQIYRDPAAWRKPFKKEWQHCEQKEITLPINPKYRPDPVCWTCTCPMQTTNCFLLCKHLVQAVELVPPDFFFEVKRNHEQPFWTHPSLVPKLGYLSNQSDDAAKIIDVDNKVPVRNELENRNESEEEDEYQVEAEAVMLPTNMTYNKCMASMAKLLRDFADALNYQQQFRDDHFLKNLE</sequence>
<dbReference type="AlphaFoldDB" id="A0A0W0FLP9"/>
<dbReference type="Proteomes" id="UP000054988">
    <property type="component" value="Unassembled WGS sequence"/>
</dbReference>
<dbReference type="EMBL" id="LATX01001864">
    <property type="protein sequence ID" value="KTB37242.1"/>
    <property type="molecule type" value="Genomic_DNA"/>
</dbReference>
<evidence type="ECO:0000259" key="2">
    <source>
        <dbReference type="PROSITE" id="PS50966"/>
    </source>
</evidence>
<comment type="caution">
    <text evidence="3">The sequence shown here is derived from an EMBL/GenBank/DDBJ whole genome shotgun (WGS) entry which is preliminary data.</text>
</comment>